<gene>
    <name evidence="2" type="ORF">BDFB_002437</name>
</gene>
<accession>A0A482VJM2</accession>
<evidence type="ECO:0000256" key="1">
    <source>
        <dbReference type="SAM" id="MobiDB-lite"/>
    </source>
</evidence>
<keyword evidence="3" id="KW-1185">Reference proteome</keyword>
<dbReference type="AlphaFoldDB" id="A0A482VJM2"/>
<evidence type="ECO:0000313" key="3">
    <source>
        <dbReference type="Proteomes" id="UP000292052"/>
    </source>
</evidence>
<dbReference type="Proteomes" id="UP000292052">
    <property type="component" value="Unassembled WGS sequence"/>
</dbReference>
<proteinExistence type="predicted"/>
<dbReference type="STRING" id="1661398.A0A482VJM2"/>
<reference evidence="2 3" key="1">
    <citation type="submission" date="2017-03" db="EMBL/GenBank/DDBJ databases">
        <title>Genome of the blue death feigning beetle - Asbolus verrucosus.</title>
        <authorList>
            <person name="Rider S.D."/>
        </authorList>
    </citation>
    <scope>NUCLEOTIDE SEQUENCE [LARGE SCALE GENOMIC DNA]</scope>
    <source>
        <strain evidence="2">Butters</strain>
        <tissue evidence="2">Head and leg muscle</tissue>
    </source>
</reference>
<feature type="compositionally biased region" description="Basic residues" evidence="1">
    <location>
        <begin position="10"/>
        <end position="23"/>
    </location>
</feature>
<sequence length="145" mass="16411">MDKGDNPKARGLKHIKNKKKYNKGKTGAHLAPPKPKSTPALASNWDRYEQEAVIQTVNSSTDFSLLANIPITHGSHFQFKSDKNIAEEINVESDKSSPLFNLDLSLLDKSLSTIPFYNRSDVDEKYFTVCISVIKLFYNYEIMVL</sequence>
<dbReference type="EMBL" id="QDEB01092389">
    <property type="protein sequence ID" value="RZC33062.1"/>
    <property type="molecule type" value="Genomic_DNA"/>
</dbReference>
<feature type="region of interest" description="Disordered" evidence="1">
    <location>
        <begin position="1"/>
        <end position="41"/>
    </location>
</feature>
<name>A0A482VJM2_ASBVE</name>
<comment type="caution">
    <text evidence="2">The sequence shown here is derived from an EMBL/GenBank/DDBJ whole genome shotgun (WGS) entry which is preliminary data.</text>
</comment>
<protein>
    <submittedName>
        <fullName evidence="2">Uncharacterized protein</fullName>
    </submittedName>
</protein>
<evidence type="ECO:0000313" key="2">
    <source>
        <dbReference type="EMBL" id="RZC33062.1"/>
    </source>
</evidence>
<dbReference type="OrthoDB" id="6338233at2759"/>
<organism evidence="2 3">
    <name type="scientific">Asbolus verrucosus</name>
    <name type="common">Desert ironclad beetle</name>
    <dbReference type="NCBI Taxonomy" id="1661398"/>
    <lineage>
        <taxon>Eukaryota</taxon>
        <taxon>Metazoa</taxon>
        <taxon>Ecdysozoa</taxon>
        <taxon>Arthropoda</taxon>
        <taxon>Hexapoda</taxon>
        <taxon>Insecta</taxon>
        <taxon>Pterygota</taxon>
        <taxon>Neoptera</taxon>
        <taxon>Endopterygota</taxon>
        <taxon>Coleoptera</taxon>
        <taxon>Polyphaga</taxon>
        <taxon>Cucujiformia</taxon>
        <taxon>Tenebrionidae</taxon>
        <taxon>Pimeliinae</taxon>
        <taxon>Asbolus</taxon>
    </lineage>
</organism>